<gene>
    <name evidence="2" type="primary">AUGUSTUS-3.0.2_33396</name>
    <name evidence="2" type="ORF">TcasGA2_TC033396</name>
</gene>
<evidence type="ECO:0000313" key="2">
    <source>
        <dbReference type="EMBL" id="KYB27068.1"/>
    </source>
</evidence>
<organism evidence="2 3">
    <name type="scientific">Tribolium castaneum</name>
    <name type="common">Red flour beetle</name>
    <dbReference type="NCBI Taxonomy" id="7070"/>
    <lineage>
        <taxon>Eukaryota</taxon>
        <taxon>Metazoa</taxon>
        <taxon>Ecdysozoa</taxon>
        <taxon>Arthropoda</taxon>
        <taxon>Hexapoda</taxon>
        <taxon>Insecta</taxon>
        <taxon>Pterygota</taxon>
        <taxon>Neoptera</taxon>
        <taxon>Endopterygota</taxon>
        <taxon>Coleoptera</taxon>
        <taxon>Polyphaga</taxon>
        <taxon>Cucujiformia</taxon>
        <taxon>Tenebrionidae</taxon>
        <taxon>Tenebrionidae incertae sedis</taxon>
        <taxon>Tribolium</taxon>
    </lineage>
</organism>
<dbReference type="Proteomes" id="UP000007266">
    <property type="component" value="Linkage group 6"/>
</dbReference>
<keyword evidence="3" id="KW-1185">Reference proteome</keyword>
<dbReference type="STRING" id="7070.A0A139WGE0"/>
<feature type="compositionally biased region" description="Polar residues" evidence="1">
    <location>
        <begin position="28"/>
        <end position="37"/>
    </location>
</feature>
<sequence>MALLKGKHFQDRTLSITWCSGVSLNNQSRPATRTVLMSESEEDRLIEQSLPEGEEDLGPELSEEALLQDDEEEDDESEDRSWRR</sequence>
<evidence type="ECO:0000256" key="1">
    <source>
        <dbReference type="SAM" id="MobiDB-lite"/>
    </source>
</evidence>
<feature type="region of interest" description="Disordered" evidence="1">
    <location>
        <begin position="28"/>
        <end position="84"/>
    </location>
</feature>
<reference evidence="2 3" key="1">
    <citation type="journal article" date="2008" name="Nature">
        <title>The genome of the model beetle and pest Tribolium castaneum.</title>
        <authorList>
            <consortium name="Tribolium Genome Sequencing Consortium"/>
            <person name="Richards S."/>
            <person name="Gibbs R.A."/>
            <person name="Weinstock G.M."/>
            <person name="Brown S.J."/>
            <person name="Denell R."/>
            <person name="Beeman R.W."/>
            <person name="Gibbs R."/>
            <person name="Beeman R.W."/>
            <person name="Brown S.J."/>
            <person name="Bucher G."/>
            <person name="Friedrich M."/>
            <person name="Grimmelikhuijzen C.J."/>
            <person name="Klingler M."/>
            <person name="Lorenzen M."/>
            <person name="Richards S."/>
            <person name="Roth S."/>
            <person name="Schroder R."/>
            <person name="Tautz D."/>
            <person name="Zdobnov E.M."/>
            <person name="Muzny D."/>
            <person name="Gibbs R.A."/>
            <person name="Weinstock G.M."/>
            <person name="Attaway T."/>
            <person name="Bell S."/>
            <person name="Buhay C.J."/>
            <person name="Chandrabose M.N."/>
            <person name="Chavez D."/>
            <person name="Clerk-Blankenburg K.P."/>
            <person name="Cree A."/>
            <person name="Dao M."/>
            <person name="Davis C."/>
            <person name="Chacko J."/>
            <person name="Dinh H."/>
            <person name="Dugan-Rocha S."/>
            <person name="Fowler G."/>
            <person name="Garner T.T."/>
            <person name="Garnes J."/>
            <person name="Gnirke A."/>
            <person name="Hawes A."/>
            <person name="Hernandez J."/>
            <person name="Hines S."/>
            <person name="Holder M."/>
            <person name="Hume J."/>
            <person name="Jhangiani S.N."/>
            <person name="Joshi V."/>
            <person name="Khan Z.M."/>
            <person name="Jackson L."/>
            <person name="Kovar C."/>
            <person name="Kowis A."/>
            <person name="Lee S."/>
            <person name="Lewis L.R."/>
            <person name="Margolis J."/>
            <person name="Morgan M."/>
            <person name="Nazareth L.V."/>
            <person name="Nguyen N."/>
            <person name="Okwuonu G."/>
            <person name="Parker D."/>
            <person name="Richards S."/>
            <person name="Ruiz S.J."/>
            <person name="Santibanez J."/>
            <person name="Savard J."/>
            <person name="Scherer S.E."/>
            <person name="Schneider B."/>
            <person name="Sodergren E."/>
            <person name="Tautz D."/>
            <person name="Vattahil S."/>
            <person name="Villasana D."/>
            <person name="White C.S."/>
            <person name="Wright R."/>
            <person name="Park Y."/>
            <person name="Beeman R.W."/>
            <person name="Lord J."/>
            <person name="Oppert B."/>
            <person name="Lorenzen M."/>
            <person name="Brown S."/>
            <person name="Wang L."/>
            <person name="Savard J."/>
            <person name="Tautz D."/>
            <person name="Richards S."/>
            <person name="Weinstock G."/>
            <person name="Gibbs R.A."/>
            <person name="Liu Y."/>
            <person name="Worley K."/>
            <person name="Weinstock G."/>
            <person name="Elsik C.G."/>
            <person name="Reese J.T."/>
            <person name="Elhaik E."/>
            <person name="Landan G."/>
            <person name="Graur D."/>
            <person name="Arensburger P."/>
            <person name="Atkinson P."/>
            <person name="Beeman R.W."/>
            <person name="Beidler J."/>
            <person name="Brown S.J."/>
            <person name="Demuth J.P."/>
            <person name="Drury D.W."/>
            <person name="Du Y.Z."/>
            <person name="Fujiwara H."/>
            <person name="Lorenzen M."/>
            <person name="Maselli V."/>
            <person name="Osanai M."/>
            <person name="Park Y."/>
            <person name="Robertson H.M."/>
            <person name="Tu Z."/>
            <person name="Wang J.J."/>
            <person name="Wang S."/>
            <person name="Richards S."/>
            <person name="Song H."/>
            <person name="Zhang L."/>
            <person name="Sodergren E."/>
            <person name="Werner D."/>
            <person name="Stanke M."/>
            <person name="Morgenstern B."/>
            <person name="Solovyev V."/>
            <person name="Kosarev P."/>
            <person name="Brown G."/>
            <person name="Chen H.C."/>
            <person name="Ermolaeva O."/>
            <person name="Hlavina W."/>
            <person name="Kapustin Y."/>
            <person name="Kiryutin B."/>
            <person name="Kitts P."/>
            <person name="Maglott D."/>
            <person name="Pruitt K."/>
            <person name="Sapojnikov V."/>
            <person name="Souvorov A."/>
            <person name="Mackey A.J."/>
            <person name="Waterhouse R.M."/>
            <person name="Wyder S."/>
            <person name="Zdobnov E.M."/>
            <person name="Zdobnov E.M."/>
            <person name="Wyder S."/>
            <person name="Kriventseva E.V."/>
            <person name="Kadowaki T."/>
            <person name="Bork P."/>
            <person name="Aranda M."/>
            <person name="Bao R."/>
            <person name="Beermann A."/>
            <person name="Berns N."/>
            <person name="Bolognesi R."/>
            <person name="Bonneton F."/>
            <person name="Bopp D."/>
            <person name="Brown S.J."/>
            <person name="Bucher G."/>
            <person name="Butts T."/>
            <person name="Chaumot A."/>
            <person name="Denell R.E."/>
            <person name="Ferrier D.E."/>
            <person name="Friedrich M."/>
            <person name="Gordon C.M."/>
            <person name="Jindra M."/>
            <person name="Klingler M."/>
            <person name="Lan Q."/>
            <person name="Lattorff H.M."/>
            <person name="Laudet V."/>
            <person name="von Levetsow C."/>
            <person name="Liu Z."/>
            <person name="Lutz R."/>
            <person name="Lynch J.A."/>
            <person name="da Fonseca R.N."/>
            <person name="Posnien N."/>
            <person name="Reuter R."/>
            <person name="Roth S."/>
            <person name="Savard J."/>
            <person name="Schinko J.B."/>
            <person name="Schmitt C."/>
            <person name="Schoppmeier M."/>
            <person name="Schroder R."/>
            <person name="Shippy T.D."/>
            <person name="Simonnet F."/>
            <person name="Marques-Souza H."/>
            <person name="Tautz D."/>
            <person name="Tomoyasu Y."/>
            <person name="Trauner J."/>
            <person name="Van der Zee M."/>
            <person name="Vervoort M."/>
            <person name="Wittkopp N."/>
            <person name="Wimmer E.A."/>
            <person name="Yang X."/>
            <person name="Jones A.K."/>
            <person name="Sattelle D.B."/>
            <person name="Ebert P.R."/>
            <person name="Nelson D."/>
            <person name="Scott J.G."/>
            <person name="Beeman R.W."/>
            <person name="Muthukrishnan S."/>
            <person name="Kramer K.J."/>
            <person name="Arakane Y."/>
            <person name="Beeman R.W."/>
            <person name="Zhu Q."/>
            <person name="Hogenkamp D."/>
            <person name="Dixit R."/>
            <person name="Oppert B."/>
            <person name="Jiang H."/>
            <person name="Zou Z."/>
            <person name="Marshall J."/>
            <person name="Elpidina E."/>
            <person name="Vinokurov K."/>
            <person name="Oppert C."/>
            <person name="Zou Z."/>
            <person name="Evans J."/>
            <person name="Lu Z."/>
            <person name="Zhao P."/>
            <person name="Sumathipala N."/>
            <person name="Altincicek B."/>
            <person name="Vilcinskas A."/>
            <person name="Williams M."/>
            <person name="Hultmark D."/>
            <person name="Hetru C."/>
            <person name="Jiang H."/>
            <person name="Grimmelikhuijzen C.J."/>
            <person name="Hauser F."/>
            <person name="Cazzamali G."/>
            <person name="Williamson M."/>
            <person name="Park Y."/>
            <person name="Li B."/>
            <person name="Tanaka Y."/>
            <person name="Predel R."/>
            <person name="Neupert S."/>
            <person name="Schachtner J."/>
            <person name="Verleyen P."/>
            <person name="Raible F."/>
            <person name="Bork P."/>
            <person name="Friedrich M."/>
            <person name="Walden K.K."/>
            <person name="Robertson H.M."/>
            <person name="Angeli S."/>
            <person name="Foret S."/>
            <person name="Bucher G."/>
            <person name="Schuetz S."/>
            <person name="Maleszka R."/>
            <person name="Wimmer E.A."/>
            <person name="Beeman R.W."/>
            <person name="Lorenzen M."/>
            <person name="Tomoyasu Y."/>
            <person name="Miller S.C."/>
            <person name="Grossmann D."/>
            <person name="Bucher G."/>
        </authorList>
    </citation>
    <scope>NUCLEOTIDE SEQUENCE [LARGE SCALE GENOMIC DNA]</scope>
    <source>
        <strain evidence="2 3">Georgia GA2</strain>
    </source>
</reference>
<dbReference type="InParanoid" id="A0A139WGE0"/>
<reference evidence="2 3" key="2">
    <citation type="journal article" date="2010" name="Nucleic Acids Res.">
        <title>BeetleBase in 2010: revisions to provide comprehensive genomic information for Tribolium castaneum.</title>
        <authorList>
            <person name="Kim H.S."/>
            <person name="Murphy T."/>
            <person name="Xia J."/>
            <person name="Caragea D."/>
            <person name="Park Y."/>
            <person name="Beeman R.W."/>
            <person name="Lorenzen M.D."/>
            <person name="Butcher S."/>
            <person name="Manak J.R."/>
            <person name="Brown S.J."/>
        </authorList>
    </citation>
    <scope>GENOME REANNOTATION</scope>
    <source>
        <strain evidence="2 3">Georgia GA2</strain>
    </source>
</reference>
<protein>
    <submittedName>
        <fullName evidence="2">Uncharacterized protein</fullName>
    </submittedName>
</protein>
<dbReference type="EMBL" id="KQ971345">
    <property type="protein sequence ID" value="KYB27068.1"/>
    <property type="molecule type" value="Genomic_DNA"/>
</dbReference>
<feature type="compositionally biased region" description="Acidic residues" evidence="1">
    <location>
        <begin position="52"/>
        <end position="78"/>
    </location>
</feature>
<accession>A0A139WGE0</accession>
<dbReference type="AlphaFoldDB" id="A0A139WGE0"/>
<evidence type="ECO:0000313" key="3">
    <source>
        <dbReference type="Proteomes" id="UP000007266"/>
    </source>
</evidence>
<name>A0A139WGE0_TRICA</name>
<proteinExistence type="predicted"/>